<keyword evidence="5" id="KW-0692">RNA repair</keyword>
<feature type="binding site" evidence="10">
    <location>
        <begin position="303"/>
        <end position="306"/>
    </location>
    <ligand>
        <name>GMP</name>
        <dbReference type="ChEBI" id="CHEBI:58115"/>
    </ligand>
</feature>
<dbReference type="PANTHER" id="PTHR43749:SF2">
    <property type="entry name" value="RNA-SPLICING LIGASE RTCB"/>
    <property type="match status" value="1"/>
</dbReference>
<feature type="active site" description="GMP-histidine intermediate" evidence="9">
    <location>
        <position position="327"/>
    </location>
</feature>
<keyword evidence="6 10" id="KW-0342">GTP-binding</keyword>
<keyword evidence="2 12" id="KW-0436">Ligase</keyword>
<evidence type="ECO:0000256" key="6">
    <source>
        <dbReference type="ARBA" id="ARBA00023134"/>
    </source>
</evidence>
<feature type="binding site" evidence="10">
    <location>
        <begin position="327"/>
        <end position="330"/>
    </location>
    <ligand>
        <name>GMP</name>
        <dbReference type="ChEBI" id="CHEBI:58115"/>
    </ligand>
</feature>
<dbReference type="GO" id="GO:0005525">
    <property type="term" value="F:GTP binding"/>
    <property type="evidence" value="ECO:0007669"/>
    <property type="project" value="UniProtKB-KW"/>
</dbReference>
<evidence type="ECO:0000256" key="10">
    <source>
        <dbReference type="PIRSR" id="PIRSR601233-2"/>
    </source>
</evidence>
<evidence type="ECO:0000256" key="7">
    <source>
        <dbReference type="ARBA" id="ARBA00023211"/>
    </source>
</evidence>
<accession>A0AA92U1A4</accession>
<dbReference type="InterPro" id="IPR036025">
    <property type="entry name" value="RtcB-like_sf"/>
</dbReference>
<evidence type="ECO:0000256" key="3">
    <source>
        <dbReference type="ARBA" id="ARBA00022723"/>
    </source>
</evidence>
<dbReference type="GO" id="GO:0003909">
    <property type="term" value="F:DNA ligase activity"/>
    <property type="evidence" value="ECO:0007669"/>
    <property type="project" value="TreeGrafter"/>
</dbReference>
<evidence type="ECO:0000256" key="8">
    <source>
        <dbReference type="ARBA" id="ARBA00047746"/>
    </source>
</evidence>
<comment type="catalytic activity">
    <reaction evidence="8">
        <text>a 3'-end 3'-phospho-ribonucleotide-RNA + a 5'-end dephospho-ribonucleoside-RNA + GTP = a ribonucleotidyl-ribonucleotide-RNA + GMP + diphosphate</text>
        <dbReference type="Rhea" id="RHEA:68076"/>
        <dbReference type="Rhea" id="RHEA-COMP:10463"/>
        <dbReference type="Rhea" id="RHEA-COMP:13936"/>
        <dbReference type="Rhea" id="RHEA-COMP:17355"/>
        <dbReference type="ChEBI" id="CHEBI:33019"/>
        <dbReference type="ChEBI" id="CHEBI:37565"/>
        <dbReference type="ChEBI" id="CHEBI:58115"/>
        <dbReference type="ChEBI" id="CHEBI:83062"/>
        <dbReference type="ChEBI" id="CHEBI:138284"/>
        <dbReference type="ChEBI" id="CHEBI:173118"/>
        <dbReference type="EC" id="6.5.1.8"/>
    </reaction>
</comment>
<proteinExistence type="predicted"/>
<feature type="binding site" evidence="11">
    <location>
        <position position="277"/>
    </location>
    <ligand>
        <name>Mn(2+)</name>
        <dbReference type="ChEBI" id="CHEBI:29035"/>
        <label>2</label>
    </ligand>
</feature>
<organism evidence="12 13">
    <name type="scientific">Segatella copri</name>
    <dbReference type="NCBI Taxonomy" id="165179"/>
    <lineage>
        <taxon>Bacteria</taxon>
        <taxon>Pseudomonadati</taxon>
        <taxon>Bacteroidota</taxon>
        <taxon>Bacteroidia</taxon>
        <taxon>Bacteroidales</taxon>
        <taxon>Prevotellaceae</taxon>
        <taxon>Segatella</taxon>
    </lineage>
</organism>
<evidence type="ECO:0000313" key="13">
    <source>
        <dbReference type="Proteomes" id="UP000283785"/>
    </source>
</evidence>
<evidence type="ECO:0000256" key="2">
    <source>
        <dbReference type="ARBA" id="ARBA00022598"/>
    </source>
</evidence>
<gene>
    <name evidence="12" type="ORF">DWV76_00725</name>
</gene>
<dbReference type="GO" id="GO:0006396">
    <property type="term" value="P:RNA processing"/>
    <property type="evidence" value="ECO:0007669"/>
    <property type="project" value="InterPro"/>
</dbReference>
<dbReference type="Pfam" id="PF01139">
    <property type="entry name" value="RtcB"/>
    <property type="match status" value="1"/>
</dbReference>
<dbReference type="InterPro" id="IPR052915">
    <property type="entry name" value="RtcB-like"/>
</dbReference>
<dbReference type="GO" id="GO:0042245">
    <property type="term" value="P:RNA repair"/>
    <property type="evidence" value="ECO:0007669"/>
    <property type="project" value="UniProtKB-KW"/>
</dbReference>
<feature type="binding site" evidence="11">
    <location>
        <position position="145"/>
    </location>
    <ligand>
        <name>Mn(2+)</name>
        <dbReference type="ChEBI" id="CHEBI:29035"/>
        <label>1</label>
    </ligand>
</feature>
<dbReference type="EMBL" id="QSAG01000001">
    <property type="protein sequence ID" value="RGW45308.1"/>
    <property type="molecule type" value="Genomic_DNA"/>
</dbReference>
<dbReference type="GO" id="GO:0030145">
    <property type="term" value="F:manganese ion binding"/>
    <property type="evidence" value="ECO:0007669"/>
    <property type="project" value="TreeGrafter"/>
</dbReference>
<evidence type="ECO:0000256" key="11">
    <source>
        <dbReference type="PIRSR" id="PIRSR601233-3"/>
    </source>
</evidence>
<protein>
    <recommendedName>
        <fullName evidence="1">3'-phosphate/5'-hydroxy nucleic acid ligase</fullName>
        <ecNumber evidence="1">6.5.1.8</ecNumber>
    </recommendedName>
</protein>
<sequence length="402" mass="44792">MNEFTKVFAKTIEDEAIKQIEVLSNSNAYSGCEIRIMPDCHAGKGCTIGTVIELDKRVVPNTVGVDIGCGMKVVRLGKVDIDLQKFDEAVNKLIPSGFNVNEGEVSAYINGLVDGCMFGKFRAWDCLNGMDIVYRSVGSLGGGNHFIELDANEEGEKFLVIHTGSRNLGVRVCNYYQKLAYEYCRKKIADKSEVIAKLKSEGREKEIQSAIKLLGTRNISKELSYLEGDLLDDYLNDMRIVQKYAEHNRMIITNRLVNALGVDIDANSDKYSFTTIHNYIDTDKGILRKGAISAKKNEVVIIPMNMRDGSLICKGKGNKDWLCSAPHGAGRLMSRTQAKKELSMDSYKNEMNGIYSTSVCEETIDEAPMAYKPTEEIVELIKPTVDVIDVIKPIYNFKAKSL</sequence>
<keyword evidence="4 10" id="KW-0547">Nucleotide-binding</keyword>
<evidence type="ECO:0000256" key="1">
    <source>
        <dbReference type="ARBA" id="ARBA00012726"/>
    </source>
</evidence>
<dbReference type="GO" id="GO:0170057">
    <property type="term" value="F:RNA ligase (GTP) activity"/>
    <property type="evidence" value="ECO:0007669"/>
    <property type="project" value="UniProtKB-EC"/>
</dbReference>
<dbReference type="Gene3D" id="3.90.1860.10">
    <property type="entry name" value="tRNA-splicing ligase RtcB"/>
    <property type="match status" value="1"/>
</dbReference>
<dbReference type="GO" id="GO:0006281">
    <property type="term" value="P:DNA repair"/>
    <property type="evidence" value="ECO:0007669"/>
    <property type="project" value="TreeGrafter"/>
</dbReference>
<comment type="caution">
    <text evidence="12">The sequence shown here is derived from an EMBL/GenBank/DDBJ whole genome shotgun (WGS) entry which is preliminary data.</text>
</comment>
<dbReference type="EC" id="6.5.1.8" evidence="1"/>
<feature type="binding site" evidence="10">
    <location>
        <begin position="277"/>
        <end position="278"/>
    </location>
    <ligand>
        <name>GMP</name>
        <dbReference type="ChEBI" id="CHEBI:58115"/>
    </ligand>
</feature>
<dbReference type="AlphaFoldDB" id="A0AA92U1A4"/>
<feature type="binding site" evidence="11">
    <location>
        <position position="66"/>
    </location>
    <ligand>
        <name>Mn(2+)</name>
        <dbReference type="ChEBI" id="CHEBI:29035"/>
        <label>1</label>
    </ligand>
</feature>
<name>A0AA92U1A4_9BACT</name>
<dbReference type="PANTHER" id="PTHR43749">
    <property type="entry name" value="RNA-SPLICING LIGASE RTCB"/>
    <property type="match status" value="1"/>
</dbReference>
<feature type="binding site" evidence="10">
    <location>
        <position position="310"/>
    </location>
    <ligand>
        <name>GMP</name>
        <dbReference type="ChEBI" id="CHEBI:58115"/>
    </ligand>
</feature>
<feature type="binding site" evidence="10">
    <location>
        <begin position="144"/>
        <end position="148"/>
    </location>
    <ligand>
        <name>GMP</name>
        <dbReference type="ChEBI" id="CHEBI:58115"/>
    </ligand>
</feature>
<dbReference type="InterPro" id="IPR001233">
    <property type="entry name" value="RtcB"/>
</dbReference>
<evidence type="ECO:0000256" key="4">
    <source>
        <dbReference type="ARBA" id="ARBA00022741"/>
    </source>
</evidence>
<evidence type="ECO:0000313" key="12">
    <source>
        <dbReference type="EMBL" id="RGW45308.1"/>
    </source>
</evidence>
<feature type="binding site" evidence="11">
    <location>
        <position position="162"/>
    </location>
    <ligand>
        <name>Mn(2+)</name>
        <dbReference type="ChEBI" id="CHEBI:29035"/>
        <label>2</label>
    </ligand>
</feature>
<reference evidence="12 13" key="1">
    <citation type="submission" date="2018-08" db="EMBL/GenBank/DDBJ databases">
        <title>A genome reference for cultivated species of the human gut microbiota.</title>
        <authorList>
            <person name="Zou Y."/>
            <person name="Xue W."/>
            <person name="Luo G."/>
        </authorList>
    </citation>
    <scope>NUCLEOTIDE SEQUENCE [LARGE SCALE GENOMIC DNA]</scope>
    <source>
        <strain evidence="12 13">AF12-50</strain>
    </source>
</reference>
<dbReference type="SUPFAM" id="SSF103365">
    <property type="entry name" value="Hypothetical protein PH1602"/>
    <property type="match status" value="1"/>
</dbReference>
<dbReference type="Proteomes" id="UP000283785">
    <property type="component" value="Unassembled WGS sequence"/>
</dbReference>
<keyword evidence="3 11" id="KW-0479">Metal-binding</keyword>
<evidence type="ECO:0000256" key="5">
    <source>
        <dbReference type="ARBA" id="ARBA00022800"/>
    </source>
</evidence>
<keyword evidence="7 11" id="KW-0464">Manganese</keyword>
<comment type="cofactor">
    <cofactor evidence="11">
        <name>Mn(2+)</name>
        <dbReference type="ChEBI" id="CHEBI:29035"/>
    </cofactor>
    <text evidence="11">Binds 2 manganese ions per subunit.</text>
</comment>
<evidence type="ECO:0000256" key="9">
    <source>
        <dbReference type="PIRSR" id="PIRSR601233-1"/>
    </source>
</evidence>